<accession>A0A9D2MY51</accession>
<dbReference type="AlphaFoldDB" id="A0A9D2MY51"/>
<proteinExistence type="predicted"/>
<evidence type="ECO:0000313" key="6">
    <source>
        <dbReference type="EMBL" id="HJC05489.1"/>
    </source>
</evidence>
<reference evidence="6" key="1">
    <citation type="journal article" date="2021" name="PeerJ">
        <title>Extensive microbial diversity within the chicken gut microbiome revealed by metagenomics and culture.</title>
        <authorList>
            <person name="Gilroy R."/>
            <person name="Ravi A."/>
            <person name="Getino M."/>
            <person name="Pursley I."/>
            <person name="Horton D.L."/>
            <person name="Alikhan N.F."/>
            <person name="Baker D."/>
            <person name="Gharbi K."/>
            <person name="Hall N."/>
            <person name="Watson M."/>
            <person name="Adriaenssens E.M."/>
            <person name="Foster-Nyarko E."/>
            <person name="Jarju S."/>
            <person name="Secka A."/>
            <person name="Antonio M."/>
            <person name="Oren A."/>
            <person name="Chaudhuri R.R."/>
            <person name="La Ragione R."/>
            <person name="Hildebrand F."/>
            <person name="Pallen M.J."/>
        </authorList>
    </citation>
    <scope>NUCLEOTIDE SEQUENCE</scope>
    <source>
        <strain evidence="6">CHK180-15479</strain>
    </source>
</reference>
<evidence type="ECO:0000313" key="7">
    <source>
        <dbReference type="Proteomes" id="UP000823910"/>
    </source>
</evidence>
<evidence type="ECO:0000256" key="2">
    <source>
        <dbReference type="ARBA" id="ARBA00022692"/>
    </source>
</evidence>
<dbReference type="EMBL" id="DWWT01000020">
    <property type="protein sequence ID" value="HJC05489.1"/>
    <property type="molecule type" value="Genomic_DNA"/>
</dbReference>
<evidence type="ECO:0000256" key="1">
    <source>
        <dbReference type="ARBA" id="ARBA00004141"/>
    </source>
</evidence>
<comment type="subcellular location">
    <subcellularLocation>
        <location evidence="1">Membrane</location>
        <topology evidence="1">Multi-pass membrane protein</topology>
    </subcellularLocation>
</comment>
<evidence type="ECO:0000256" key="4">
    <source>
        <dbReference type="ARBA" id="ARBA00023136"/>
    </source>
</evidence>
<feature type="transmembrane region" description="Helical" evidence="5">
    <location>
        <begin position="104"/>
        <end position="125"/>
    </location>
</feature>
<keyword evidence="3 5" id="KW-1133">Transmembrane helix</keyword>
<feature type="transmembrane region" description="Helical" evidence="5">
    <location>
        <begin position="64"/>
        <end position="92"/>
    </location>
</feature>
<comment type="caution">
    <text evidence="6">The sequence shown here is derived from an EMBL/GenBank/DDBJ whole genome shotgun (WGS) entry which is preliminary data.</text>
</comment>
<feature type="transmembrane region" description="Helical" evidence="5">
    <location>
        <begin position="190"/>
        <end position="208"/>
    </location>
</feature>
<evidence type="ECO:0008006" key="8">
    <source>
        <dbReference type="Google" id="ProtNLM"/>
    </source>
</evidence>
<organism evidence="6 7">
    <name type="scientific">Candidatus Enterocloster excrementipullorum</name>
    <dbReference type="NCBI Taxonomy" id="2838559"/>
    <lineage>
        <taxon>Bacteria</taxon>
        <taxon>Bacillati</taxon>
        <taxon>Bacillota</taxon>
        <taxon>Clostridia</taxon>
        <taxon>Lachnospirales</taxon>
        <taxon>Lachnospiraceae</taxon>
        <taxon>Enterocloster</taxon>
    </lineage>
</organism>
<feature type="transmembrane region" description="Helical" evidence="5">
    <location>
        <begin position="20"/>
        <end position="44"/>
    </location>
</feature>
<gene>
    <name evidence="6" type="ORF">H9704_04965</name>
</gene>
<dbReference type="SUPFAM" id="SSF144091">
    <property type="entry name" value="Rhomboid-like"/>
    <property type="match status" value="1"/>
</dbReference>
<keyword evidence="4 5" id="KW-0472">Membrane</keyword>
<sequence>MGFFQKMRRFLNRHAVKGMINYVCAFQAMGLVLYLIAPGLLNYLMLNPAAIVQGEIWRIFTFLIFPPAFTGGSTMGLVLFNVLAIYCIHIFGTIVEQVWGAFRFNCYIILGVLLNVAVSVLFYLFTGFPLILTPLHLVYSFFFVFALMFPEAQVMLMMVLPLKAKWIALAEALIYVYDFAMGSIFTKAEIFVCLIHMCIFFLWMVLAGETGYRQKRRQQEFKKKMRPAAAVKTGHRCAVCGRTDKDSPGMEFRYCSKCEGSFEYCMDHLYTHQHVKKSDSAKQ</sequence>
<dbReference type="InterPro" id="IPR035952">
    <property type="entry name" value="Rhomboid-like_sf"/>
</dbReference>
<feature type="transmembrane region" description="Helical" evidence="5">
    <location>
        <begin position="166"/>
        <end position="184"/>
    </location>
</feature>
<reference evidence="6" key="2">
    <citation type="submission" date="2021-04" db="EMBL/GenBank/DDBJ databases">
        <authorList>
            <person name="Gilroy R."/>
        </authorList>
    </citation>
    <scope>NUCLEOTIDE SEQUENCE</scope>
    <source>
        <strain evidence="6">CHK180-15479</strain>
    </source>
</reference>
<evidence type="ECO:0000256" key="5">
    <source>
        <dbReference type="SAM" id="Phobius"/>
    </source>
</evidence>
<evidence type="ECO:0000256" key="3">
    <source>
        <dbReference type="ARBA" id="ARBA00022989"/>
    </source>
</evidence>
<keyword evidence="2 5" id="KW-0812">Transmembrane</keyword>
<protein>
    <recommendedName>
        <fullName evidence="8">Peptidase S54 rhomboid domain-containing protein</fullName>
    </recommendedName>
</protein>
<dbReference type="GO" id="GO:0016020">
    <property type="term" value="C:membrane"/>
    <property type="evidence" value="ECO:0007669"/>
    <property type="project" value="UniProtKB-SubCell"/>
</dbReference>
<name>A0A9D2MY51_9FIRM</name>
<feature type="transmembrane region" description="Helical" evidence="5">
    <location>
        <begin position="137"/>
        <end position="159"/>
    </location>
</feature>
<dbReference type="Proteomes" id="UP000823910">
    <property type="component" value="Unassembled WGS sequence"/>
</dbReference>